<dbReference type="Proteomes" id="UP000503339">
    <property type="component" value="Chromosome"/>
</dbReference>
<reference evidence="1 2" key="1">
    <citation type="submission" date="2018-10" db="EMBL/GenBank/DDBJ databases">
        <authorList>
            <person name="Perry B.J."/>
            <person name="Sullivan J.T."/>
            <person name="Murphy R.J.T."/>
            <person name="Ramsay J.P."/>
            <person name="Ronson C.W."/>
        </authorList>
    </citation>
    <scope>NUCLEOTIDE SEQUENCE [LARGE SCALE GENOMIC DNA]</scope>
    <source>
        <strain evidence="1 2">NZP2014</strain>
    </source>
</reference>
<proteinExistence type="predicted"/>
<evidence type="ECO:0000313" key="2">
    <source>
        <dbReference type="Proteomes" id="UP000503339"/>
    </source>
</evidence>
<gene>
    <name evidence="1" type="ORF">EB233_22950</name>
</gene>
<accession>A0A6M7UPR8</accession>
<name>A0A6M7UPR8_9HYPH</name>
<sequence>MPGGDVDVGLVGRLANILPSPVLESDGKLDGAIDHRIIVCTLCRDIPTGIKSGASLCADLRSRFSARHEPALAYGFTIEGVECMAGCASPLTVAFQAPGKASYLFGSIDAEADAGDLVRFARLYASLADGWCNSGQRPPRLAGKTLARIPAPGKLAGDRR</sequence>
<protein>
    <submittedName>
        <fullName evidence="1">DUF1636 domain-containing protein</fullName>
    </submittedName>
</protein>
<keyword evidence="2" id="KW-1185">Reference proteome</keyword>
<evidence type="ECO:0000313" key="1">
    <source>
        <dbReference type="EMBL" id="QKC78000.1"/>
    </source>
</evidence>
<dbReference type="InterPro" id="IPR012863">
    <property type="entry name" value="DUF1636"/>
</dbReference>
<organism evidence="1 2">
    <name type="scientific">Mesorhizobium erdmanii</name>
    <dbReference type="NCBI Taxonomy" id="1777866"/>
    <lineage>
        <taxon>Bacteria</taxon>
        <taxon>Pseudomonadati</taxon>
        <taxon>Pseudomonadota</taxon>
        <taxon>Alphaproteobacteria</taxon>
        <taxon>Hyphomicrobiales</taxon>
        <taxon>Phyllobacteriaceae</taxon>
        <taxon>Mesorhizobium</taxon>
    </lineage>
</organism>
<dbReference type="KEGG" id="merd:EB233_22950"/>
<dbReference type="EMBL" id="CP033361">
    <property type="protein sequence ID" value="QKC78000.1"/>
    <property type="molecule type" value="Genomic_DNA"/>
</dbReference>
<dbReference type="Pfam" id="PF07845">
    <property type="entry name" value="DUF1636"/>
    <property type="match status" value="1"/>
</dbReference>
<dbReference type="AlphaFoldDB" id="A0A6M7UPR8"/>